<proteinExistence type="predicted"/>
<reference evidence="2" key="1">
    <citation type="submission" date="2018-04" db="EMBL/GenBank/DDBJ databases">
        <title>WGS assembly of Panicum hallii.</title>
        <authorList>
            <person name="Lovell J."/>
            <person name="Jenkins J."/>
            <person name="Lowry D."/>
            <person name="Mamidi S."/>
            <person name="Sreedasyam A."/>
            <person name="Weng X."/>
            <person name="Barry K."/>
            <person name="Bonette J."/>
            <person name="Campitelli B."/>
            <person name="Daum C."/>
            <person name="Gordon S."/>
            <person name="Gould B."/>
            <person name="Lipzen A."/>
            <person name="Macqueen A."/>
            <person name="Palacio-Mejia J."/>
            <person name="Plott C."/>
            <person name="Shakirov E."/>
            <person name="Shu S."/>
            <person name="Yoshinaga Y."/>
            <person name="Zane M."/>
            <person name="Rokhsar D."/>
            <person name="Grimwood J."/>
            <person name="Schmutz J."/>
            <person name="Juenger T."/>
        </authorList>
    </citation>
    <scope>NUCLEOTIDE SEQUENCE [LARGE SCALE GENOMIC DNA]</scope>
    <source>
        <strain evidence="2">FIL2</strain>
    </source>
</reference>
<evidence type="ECO:0000256" key="1">
    <source>
        <dbReference type="SAM" id="MobiDB-lite"/>
    </source>
</evidence>
<name>A0A2T8IKZ8_9POAL</name>
<dbReference type="AlphaFoldDB" id="A0A2T8IKZ8"/>
<evidence type="ECO:0000313" key="2">
    <source>
        <dbReference type="EMBL" id="PVH38350.1"/>
    </source>
</evidence>
<feature type="region of interest" description="Disordered" evidence="1">
    <location>
        <begin position="1"/>
        <end position="36"/>
    </location>
</feature>
<dbReference type="EMBL" id="CM008050">
    <property type="protein sequence ID" value="PVH38350.1"/>
    <property type="molecule type" value="Genomic_DNA"/>
</dbReference>
<gene>
    <name evidence="2" type="ORF">PAHAL_5G241600</name>
</gene>
<sequence>MVAEAATAGDRRRRSRAPAGGTAAGNDDGEEQHLNPFLDAAPSASSRVQFSVAPRSMCSTTAGAGMWPHARGGWKRPVPQRWWRARASCG</sequence>
<dbReference type="Proteomes" id="UP000243499">
    <property type="component" value="Chromosome 5"/>
</dbReference>
<protein>
    <submittedName>
        <fullName evidence="2">Uncharacterized protein</fullName>
    </submittedName>
</protein>
<organism evidence="2">
    <name type="scientific">Panicum hallii</name>
    <dbReference type="NCBI Taxonomy" id="206008"/>
    <lineage>
        <taxon>Eukaryota</taxon>
        <taxon>Viridiplantae</taxon>
        <taxon>Streptophyta</taxon>
        <taxon>Embryophyta</taxon>
        <taxon>Tracheophyta</taxon>
        <taxon>Spermatophyta</taxon>
        <taxon>Magnoliopsida</taxon>
        <taxon>Liliopsida</taxon>
        <taxon>Poales</taxon>
        <taxon>Poaceae</taxon>
        <taxon>PACMAD clade</taxon>
        <taxon>Panicoideae</taxon>
        <taxon>Panicodae</taxon>
        <taxon>Paniceae</taxon>
        <taxon>Panicinae</taxon>
        <taxon>Panicum</taxon>
        <taxon>Panicum sect. Panicum</taxon>
    </lineage>
</organism>
<dbReference type="Gramene" id="PVH38350">
    <property type="protein sequence ID" value="PVH38350"/>
    <property type="gene ID" value="PAHAL_5G241600"/>
</dbReference>
<accession>A0A2T8IKZ8</accession>